<evidence type="ECO:0000256" key="3">
    <source>
        <dbReference type="ARBA" id="ARBA00022989"/>
    </source>
</evidence>
<dbReference type="InterPro" id="IPR051415">
    <property type="entry name" value="LAAT-1"/>
</dbReference>
<dbReference type="Pfam" id="PF04193">
    <property type="entry name" value="PQ-loop"/>
    <property type="match status" value="2"/>
</dbReference>
<evidence type="ECO:0000313" key="7">
    <source>
        <dbReference type="EMBL" id="KAK0061152.1"/>
    </source>
</evidence>
<evidence type="ECO:0000313" key="8">
    <source>
        <dbReference type="Proteomes" id="UP001233172"/>
    </source>
</evidence>
<evidence type="ECO:0000256" key="5">
    <source>
        <dbReference type="ARBA" id="ARBA00038039"/>
    </source>
</evidence>
<dbReference type="AlphaFoldDB" id="A0AAD8BUL9"/>
<keyword evidence="2 6" id="KW-0812">Transmembrane</keyword>
<dbReference type="GO" id="GO:0015174">
    <property type="term" value="F:basic amino acid transmembrane transporter activity"/>
    <property type="evidence" value="ECO:0007669"/>
    <property type="project" value="UniProtKB-ARBA"/>
</dbReference>
<reference evidence="7" key="1">
    <citation type="journal article" date="2023" name="PLoS Negl. Trop. Dis.">
        <title>A genome sequence for Biomphalaria pfeifferi, the major vector snail for the human-infecting parasite Schistosoma mansoni.</title>
        <authorList>
            <person name="Bu L."/>
            <person name="Lu L."/>
            <person name="Laidemitt M.R."/>
            <person name="Zhang S.M."/>
            <person name="Mutuku M."/>
            <person name="Mkoji G."/>
            <person name="Steinauer M."/>
            <person name="Loker E.S."/>
        </authorList>
    </citation>
    <scope>NUCLEOTIDE SEQUENCE</scope>
    <source>
        <strain evidence="7">KasaAsao</strain>
    </source>
</reference>
<protein>
    <submittedName>
        <fullName evidence="7">Lysosomal amino acid transporter 1</fullName>
    </submittedName>
</protein>
<dbReference type="PANTHER" id="PTHR16201:SF34">
    <property type="entry name" value="LYSOSOMAL AMINO ACID TRANSPORTER 1"/>
    <property type="match status" value="1"/>
</dbReference>
<feature type="transmembrane region" description="Helical" evidence="6">
    <location>
        <begin position="243"/>
        <end position="266"/>
    </location>
</feature>
<feature type="transmembrane region" description="Helical" evidence="6">
    <location>
        <begin position="212"/>
        <end position="231"/>
    </location>
</feature>
<dbReference type="GO" id="GO:0098852">
    <property type="term" value="C:lytic vacuole membrane"/>
    <property type="evidence" value="ECO:0007669"/>
    <property type="project" value="UniProtKB-ARBA"/>
</dbReference>
<keyword evidence="3 6" id="KW-1133">Transmembrane helix</keyword>
<comment type="caution">
    <text evidence="7">The sequence shown here is derived from an EMBL/GenBank/DDBJ whole genome shotgun (WGS) entry which is preliminary data.</text>
</comment>
<feature type="transmembrane region" description="Helical" evidence="6">
    <location>
        <begin position="278"/>
        <end position="298"/>
    </location>
</feature>
<evidence type="ECO:0000256" key="6">
    <source>
        <dbReference type="SAM" id="Phobius"/>
    </source>
</evidence>
<dbReference type="FunFam" id="1.20.1280.290:FF:000009">
    <property type="entry name" value="PQ loop repeat family protein"/>
    <property type="match status" value="1"/>
</dbReference>
<name>A0AAD8BUL9_BIOPF</name>
<dbReference type="PANTHER" id="PTHR16201">
    <property type="entry name" value="SEVEN TRANSMEMBRANE PROTEIN 1-RELATED"/>
    <property type="match status" value="1"/>
</dbReference>
<feature type="transmembrane region" description="Helical" evidence="6">
    <location>
        <begin position="111"/>
        <end position="130"/>
    </location>
</feature>
<reference evidence="7" key="2">
    <citation type="submission" date="2023-04" db="EMBL/GenBank/DDBJ databases">
        <authorList>
            <person name="Bu L."/>
            <person name="Lu L."/>
            <person name="Laidemitt M.R."/>
            <person name="Zhang S.M."/>
            <person name="Mutuku M."/>
            <person name="Mkoji G."/>
            <person name="Steinauer M."/>
            <person name="Loker E.S."/>
        </authorList>
    </citation>
    <scope>NUCLEOTIDE SEQUENCE</scope>
    <source>
        <strain evidence="7">KasaAsao</strain>
        <tissue evidence="7">Whole Snail</tissue>
    </source>
</reference>
<accession>A0AAD8BUL9</accession>
<gene>
    <name evidence="7" type="ORF">Bpfe_009313</name>
</gene>
<dbReference type="InterPro" id="IPR006603">
    <property type="entry name" value="PQ-loop_rpt"/>
</dbReference>
<sequence length="340" mass="38015">MTNMDNINIVLHSGNNGSTNQSNSSACVDGIQWIFSITGDCCVTTREQISAYLGLASICLWSFVGIPQLCKNMCHLAGMVGLSVLLILQWVGGDLTNLIGCILTKQNKFQVFLAIYFVVLDVFLLLQYVYYICWRKQNRNKGNIPPSPKLAMCLMGIFVMSTTLIHNHLGSTSSYDLKVDSENHLHRQIRTLLSLPSDKPGGNLFWQDPKNIIGYCLGVVSALFYLGSRVSQIYSNVRAQSTAGLSFLTFILAILGNLTYGGQIIILDWSRDYVVERLPWLLGSFGVVLLDCGILVQFTRYKHNVLMITEEQESLLTREYLINADDTVDESERVENTNSN</sequence>
<keyword evidence="4 6" id="KW-0472">Membrane</keyword>
<comment type="subcellular location">
    <subcellularLocation>
        <location evidence="1">Membrane</location>
        <topology evidence="1">Multi-pass membrane protein</topology>
    </subcellularLocation>
</comment>
<feature type="transmembrane region" description="Helical" evidence="6">
    <location>
        <begin position="73"/>
        <end position="91"/>
    </location>
</feature>
<evidence type="ECO:0000256" key="1">
    <source>
        <dbReference type="ARBA" id="ARBA00004141"/>
    </source>
</evidence>
<comment type="similarity">
    <text evidence="5">Belongs to the laat-1 family.</text>
</comment>
<evidence type="ECO:0000256" key="4">
    <source>
        <dbReference type="ARBA" id="ARBA00023136"/>
    </source>
</evidence>
<proteinExistence type="inferred from homology"/>
<dbReference type="EMBL" id="JASAOG010000031">
    <property type="protein sequence ID" value="KAK0061152.1"/>
    <property type="molecule type" value="Genomic_DNA"/>
</dbReference>
<evidence type="ECO:0000256" key="2">
    <source>
        <dbReference type="ARBA" id="ARBA00022692"/>
    </source>
</evidence>
<dbReference type="Proteomes" id="UP001233172">
    <property type="component" value="Unassembled WGS sequence"/>
</dbReference>
<organism evidence="7 8">
    <name type="scientific">Biomphalaria pfeifferi</name>
    <name type="common">Bloodfluke planorb</name>
    <name type="synonym">Freshwater snail</name>
    <dbReference type="NCBI Taxonomy" id="112525"/>
    <lineage>
        <taxon>Eukaryota</taxon>
        <taxon>Metazoa</taxon>
        <taxon>Spiralia</taxon>
        <taxon>Lophotrochozoa</taxon>
        <taxon>Mollusca</taxon>
        <taxon>Gastropoda</taxon>
        <taxon>Heterobranchia</taxon>
        <taxon>Euthyneura</taxon>
        <taxon>Panpulmonata</taxon>
        <taxon>Hygrophila</taxon>
        <taxon>Lymnaeoidea</taxon>
        <taxon>Planorbidae</taxon>
        <taxon>Biomphalaria</taxon>
    </lineage>
</organism>
<dbReference type="Gene3D" id="1.20.1280.290">
    <property type="match status" value="2"/>
</dbReference>
<keyword evidence="8" id="KW-1185">Reference proteome</keyword>
<feature type="transmembrane region" description="Helical" evidence="6">
    <location>
        <begin position="150"/>
        <end position="169"/>
    </location>
</feature>
<dbReference type="SMART" id="SM00679">
    <property type="entry name" value="CTNS"/>
    <property type="match status" value="2"/>
</dbReference>